<feature type="compositionally biased region" description="Acidic residues" evidence="1">
    <location>
        <begin position="17"/>
        <end position="40"/>
    </location>
</feature>
<feature type="compositionally biased region" description="Low complexity" evidence="1">
    <location>
        <begin position="593"/>
        <end position="627"/>
    </location>
</feature>
<feature type="compositionally biased region" description="Acidic residues" evidence="1">
    <location>
        <begin position="439"/>
        <end position="448"/>
    </location>
</feature>
<keyword evidence="4" id="KW-1185">Reference proteome</keyword>
<proteinExistence type="predicted"/>
<feature type="compositionally biased region" description="Pro residues" evidence="1">
    <location>
        <begin position="628"/>
        <end position="637"/>
    </location>
</feature>
<feature type="region of interest" description="Disordered" evidence="1">
    <location>
        <begin position="1"/>
        <end position="99"/>
    </location>
</feature>
<feature type="compositionally biased region" description="Polar residues" evidence="1">
    <location>
        <begin position="46"/>
        <end position="59"/>
    </location>
</feature>
<feature type="compositionally biased region" description="Polar residues" evidence="1">
    <location>
        <begin position="72"/>
        <end position="93"/>
    </location>
</feature>
<feature type="compositionally biased region" description="Pro residues" evidence="1">
    <location>
        <begin position="906"/>
        <end position="915"/>
    </location>
</feature>
<dbReference type="Pfam" id="PF03235">
    <property type="entry name" value="GmrSD_N"/>
    <property type="match status" value="1"/>
</dbReference>
<protein>
    <recommendedName>
        <fullName evidence="2">GmrSD restriction endonucleases N-terminal domain-containing protein</fullName>
    </recommendedName>
</protein>
<dbReference type="STRING" id="230819.A0A5C3KUZ5"/>
<feature type="compositionally biased region" description="Polar residues" evidence="1">
    <location>
        <begin position="833"/>
        <end position="847"/>
    </location>
</feature>
<gene>
    <name evidence="3" type="ORF">FA15DRAFT_669575</name>
</gene>
<feature type="compositionally biased region" description="Basic and acidic residues" evidence="1">
    <location>
        <begin position="481"/>
        <end position="495"/>
    </location>
</feature>
<feature type="compositionally biased region" description="Pro residues" evidence="1">
    <location>
        <begin position="719"/>
        <end position="730"/>
    </location>
</feature>
<feature type="compositionally biased region" description="Low complexity" evidence="1">
    <location>
        <begin position="698"/>
        <end position="716"/>
    </location>
</feature>
<sequence length="915" mass="98644">MRQTRAGTKRMVVAFGDDSDLTEPETSDEEQEDELEEDEPTPQPAPATTSGRQSQNKKQGGQGTPAGPSRLTRPSTQRATRASRTAKQATVTTYMPRGSRTDLSLDSLYNAWRFGSIDLNPDYQRDVVWPDHKQISLLESIRHNFHVPTLIFAMTPQRDGEIMPQRVCIDGKQRLTSIIRTGKRVQRVWFTDSPHRKSGKVMSEMEQAHFKMNTFNVQDYIGLTPEQEREVFHRVQLGVALTPAERLQAINGLRADVIRAFRRGLGITTVFRNFSDWGGNRGKDYLALSQIAYLISIPPGQAAPEPNVQRIETWLRENATKGSLQQMEIGLKAAFDIFCRIVHHDIFGGAVTKVHMTPWELVLSICLIHHYKKRMNDCETSDAIDQLRKFLRARHKDLKGAKVFKDGYDFVKKTLPKTKVKSDGSKVLSADMPPLDPSLLEDESDGEGDPPVPAPPATPSKGKKRARSEPKNDGMDFDDTEIQHQSDKNDEKVAESSKPVKRRRVATSKAVVAEDDNNEASNSAAPVVKEAVTNSRPKRVRKRNPPTVSAPQASTRAKRSTAAASTSKAAIKPPIPAVAASMSSLPVMQSATSASHPSLKPKSPAASPSKAAAPLNAKKDPPLTISLPPVPPPPPPANSIRYTPERQLSATGPPTNGTGAKVPLPPTVPNPKSIPHREVSGAGARGPTTGDRLAALRSLSPLTVSSVSPNASPSNSEFPPTPIHKLPTPPAQDHRPSSLSQSHPIPPSVPSPSIPAASSAAGPSVLHNSTISATSAANAASTSCSGPSHAAKAPLRSLKFSKTTPSHGVPGLMPDTTLKPASFGSPSAVPPRLNSTAKRAPSASQFSPPGLGNYNPQPLDFGEQRSPQRLGGQGNGLQRRAPEPFIGVAGPTPALNQQQPGDPRPRPPSQYRPPN</sequence>
<feature type="compositionally biased region" description="Polar residues" evidence="1">
    <location>
        <begin position="646"/>
        <end position="658"/>
    </location>
</feature>
<dbReference type="PANTHER" id="PTHR39639:SF1">
    <property type="entry name" value="DUF262 DOMAIN-CONTAINING PROTEIN"/>
    <property type="match status" value="1"/>
</dbReference>
<feature type="compositionally biased region" description="Low complexity" evidence="1">
    <location>
        <begin position="754"/>
        <end position="783"/>
    </location>
</feature>
<evidence type="ECO:0000259" key="2">
    <source>
        <dbReference type="Pfam" id="PF03235"/>
    </source>
</evidence>
<dbReference type="Proteomes" id="UP000307440">
    <property type="component" value="Unassembled WGS sequence"/>
</dbReference>
<organism evidence="3 4">
    <name type="scientific">Coprinopsis marcescibilis</name>
    <name type="common">Agaric fungus</name>
    <name type="synonym">Psathyrella marcescibilis</name>
    <dbReference type="NCBI Taxonomy" id="230819"/>
    <lineage>
        <taxon>Eukaryota</taxon>
        <taxon>Fungi</taxon>
        <taxon>Dikarya</taxon>
        <taxon>Basidiomycota</taxon>
        <taxon>Agaricomycotina</taxon>
        <taxon>Agaricomycetes</taxon>
        <taxon>Agaricomycetidae</taxon>
        <taxon>Agaricales</taxon>
        <taxon>Agaricineae</taxon>
        <taxon>Psathyrellaceae</taxon>
        <taxon>Coprinopsis</taxon>
    </lineage>
</organism>
<dbReference type="OrthoDB" id="5419821at2759"/>
<feature type="compositionally biased region" description="Low complexity" evidence="1">
    <location>
        <begin position="560"/>
        <end position="574"/>
    </location>
</feature>
<feature type="region of interest" description="Disordered" evidence="1">
    <location>
        <begin position="421"/>
        <end position="574"/>
    </location>
</feature>
<dbReference type="EMBL" id="ML210200">
    <property type="protein sequence ID" value="TFK24479.1"/>
    <property type="molecule type" value="Genomic_DNA"/>
</dbReference>
<name>A0A5C3KUZ5_COPMA</name>
<feature type="region of interest" description="Disordered" evidence="1">
    <location>
        <begin position="587"/>
        <end position="915"/>
    </location>
</feature>
<evidence type="ECO:0000256" key="1">
    <source>
        <dbReference type="SAM" id="MobiDB-lite"/>
    </source>
</evidence>
<dbReference type="AlphaFoldDB" id="A0A5C3KUZ5"/>
<evidence type="ECO:0000313" key="4">
    <source>
        <dbReference type="Proteomes" id="UP000307440"/>
    </source>
</evidence>
<accession>A0A5C3KUZ5</accession>
<dbReference type="PANTHER" id="PTHR39639">
    <property type="entry name" value="CHROMOSOME 16, WHOLE GENOME SHOTGUN SEQUENCE"/>
    <property type="match status" value="1"/>
</dbReference>
<dbReference type="InterPro" id="IPR004919">
    <property type="entry name" value="GmrSD_N"/>
</dbReference>
<feature type="domain" description="GmrSD restriction endonucleases N-terminal" evidence="2">
    <location>
        <begin position="119"/>
        <end position="184"/>
    </location>
</feature>
<reference evidence="3 4" key="1">
    <citation type="journal article" date="2019" name="Nat. Ecol. Evol.">
        <title>Megaphylogeny resolves global patterns of mushroom evolution.</title>
        <authorList>
            <person name="Varga T."/>
            <person name="Krizsan K."/>
            <person name="Foldi C."/>
            <person name="Dima B."/>
            <person name="Sanchez-Garcia M."/>
            <person name="Sanchez-Ramirez S."/>
            <person name="Szollosi G.J."/>
            <person name="Szarkandi J.G."/>
            <person name="Papp V."/>
            <person name="Albert L."/>
            <person name="Andreopoulos W."/>
            <person name="Angelini C."/>
            <person name="Antonin V."/>
            <person name="Barry K.W."/>
            <person name="Bougher N.L."/>
            <person name="Buchanan P."/>
            <person name="Buyck B."/>
            <person name="Bense V."/>
            <person name="Catcheside P."/>
            <person name="Chovatia M."/>
            <person name="Cooper J."/>
            <person name="Damon W."/>
            <person name="Desjardin D."/>
            <person name="Finy P."/>
            <person name="Geml J."/>
            <person name="Haridas S."/>
            <person name="Hughes K."/>
            <person name="Justo A."/>
            <person name="Karasinski D."/>
            <person name="Kautmanova I."/>
            <person name="Kiss B."/>
            <person name="Kocsube S."/>
            <person name="Kotiranta H."/>
            <person name="LaButti K.M."/>
            <person name="Lechner B.E."/>
            <person name="Liimatainen K."/>
            <person name="Lipzen A."/>
            <person name="Lukacs Z."/>
            <person name="Mihaltcheva S."/>
            <person name="Morgado L.N."/>
            <person name="Niskanen T."/>
            <person name="Noordeloos M.E."/>
            <person name="Ohm R.A."/>
            <person name="Ortiz-Santana B."/>
            <person name="Ovrebo C."/>
            <person name="Racz N."/>
            <person name="Riley R."/>
            <person name="Savchenko A."/>
            <person name="Shiryaev A."/>
            <person name="Soop K."/>
            <person name="Spirin V."/>
            <person name="Szebenyi C."/>
            <person name="Tomsovsky M."/>
            <person name="Tulloss R.E."/>
            <person name="Uehling J."/>
            <person name="Grigoriev I.V."/>
            <person name="Vagvolgyi C."/>
            <person name="Papp T."/>
            <person name="Martin F.M."/>
            <person name="Miettinen O."/>
            <person name="Hibbett D.S."/>
            <person name="Nagy L.G."/>
        </authorList>
    </citation>
    <scope>NUCLEOTIDE SEQUENCE [LARGE SCALE GENOMIC DNA]</scope>
    <source>
        <strain evidence="3 4">CBS 121175</strain>
    </source>
</reference>
<feature type="compositionally biased region" description="Pro residues" evidence="1">
    <location>
        <begin position="744"/>
        <end position="753"/>
    </location>
</feature>
<evidence type="ECO:0000313" key="3">
    <source>
        <dbReference type="EMBL" id="TFK24479.1"/>
    </source>
</evidence>